<organism evidence="3 4">
    <name type="scientific">Paraconiothyrium brasiliense</name>
    <dbReference type="NCBI Taxonomy" id="300254"/>
    <lineage>
        <taxon>Eukaryota</taxon>
        <taxon>Fungi</taxon>
        <taxon>Dikarya</taxon>
        <taxon>Ascomycota</taxon>
        <taxon>Pezizomycotina</taxon>
        <taxon>Dothideomycetes</taxon>
        <taxon>Pleosporomycetidae</taxon>
        <taxon>Pleosporales</taxon>
        <taxon>Massarineae</taxon>
        <taxon>Didymosphaeriaceae</taxon>
        <taxon>Paraconiothyrium</taxon>
    </lineage>
</organism>
<keyword evidence="2" id="KW-0812">Transmembrane</keyword>
<evidence type="ECO:0000256" key="1">
    <source>
        <dbReference type="SAM" id="MobiDB-lite"/>
    </source>
</evidence>
<feature type="compositionally biased region" description="Pro residues" evidence="1">
    <location>
        <begin position="1"/>
        <end position="11"/>
    </location>
</feature>
<gene>
    <name evidence="3" type="ORF">SLS60_004839</name>
</gene>
<name>A0ABR3RLG5_9PLEO</name>
<keyword evidence="2" id="KW-0472">Membrane</keyword>
<feature type="transmembrane region" description="Helical" evidence="2">
    <location>
        <begin position="235"/>
        <end position="263"/>
    </location>
</feature>
<accession>A0ABR3RLG5</accession>
<dbReference type="Proteomes" id="UP001521785">
    <property type="component" value="Unassembled WGS sequence"/>
</dbReference>
<keyword evidence="2" id="KW-1133">Transmembrane helix</keyword>
<evidence type="ECO:0000256" key="2">
    <source>
        <dbReference type="SAM" id="Phobius"/>
    </source>
</evidence>
<dbReference type="EMBL" id="JAKJXO020000005">
    <property type="protein sequence ID" value="KAL1605291.1"/>
    <property type="molecule type" value="Genomic_DNA"/>
</dbReference>
<comment type="caution">
    <text evidence="3">The sequence shown here is derived from an EMBL/GenBank/DDBJ whole genome shotgun (WGS) entry which is preliminary data.</text>
</comment>
<protein>
    <submittedName>
        <fullName evidence="3">Uncharacterized protein</fullName>
    </submittedName>
</protein>
<feature type="region of interest" description="Disordered" evidence="1">
    <location>
        <begin position="1"/>
        <end position="20"/>
    </location>
</feature>
<reference evidence="3 4" key="1">
    <citation type="submission" date="2024-02" db="EMBL/GenBank/DDBJ databases">
        <title>De novo assembly and annotation of 12 fungi associated with fruit tree decline syndrome in Ontario, Canada.</title>
        <authorList>
            <person name="Sulman M."/>
            <person name="Ellouze W."/>
            <person name="Ilyukhin E."/>
        </authorList>
    </citation>
    <scope>NUCLEOTIDE SEQUENCE [LARGE SCALE GENOMIC DNA]</scope>
    <source>
        <strain evidence="3 4">M42-189</strain>
    </source>
</reference>
<keyword evidence="4" id="KW-1185">Reference proteome</keyword>
<evidence type="ECO:0000313" key="4">
    <source>
        <dbReference type="Proteomes" id="UP001521785"/>
    </source>
</evidence>
<feature type="compositionally biased region" description="Polar residues" evidence="1">
    <location>
        <begin position="122"/>
        <end position="139"/>
    </location>
</feature>
<sequence>MEPQLPPPPSPAYHHPHPLYRAPVDIGYQYSEKDVYDHRQQYAPRVERGSKGSSNSRAHDSVISYPRSPNAATPSPPSPVSSVSSGRKHRSQQTVRHSQDAISAVSPPPRAYVDPEKAGSSPHRSPSPTHLSASNPDVTRQTIAYDPGEYDEKGPEDKPVQLLLYLSLPCALLSFLIMLWTMVALLISLLLQPFRLFSSRSALPTHLTTFLAPPLNLQLHLVYSFSASENYSAPMLVVIHLFSPFIALGVAIAAWTAACFWFFSAILGDPAGQDGHNDGKESILGVRNWWDRWLSRALR</sequence>
<feature type="region of interest" description="Disordered" evidence="1">
    <location>
        <begin position="31"/>
        <end position="139"/>
    </location>
</feature>
<proteinExistence type="predicted"/>
<feature type="transmembrane region" description="Helical" evidence="2">
    <location>
        <begin position="162"/>
        <end position="191"/>
    </location>
</feature>
<feature type="compositionally biased region" description="Basic and acidic residues" evidence="1">
    <location>
        <begin position="31"/>
        <end position="50"/>
    </location>
</feature>
<evidence type="ECO:0000313" key="3">
    <source>
        <dbReference type="EMBL" id="KAL1605291.1"/>
    </source>
</evidence>